<sequence length="257" mass="28491">MSQQLQKAHGSGGSVNVSVQTFTGNSLAGLSLDLRNPVLAGAISKPTLRAVPRNVVTLGDQVTFFCEGPLEAKEYHLYKEGSPDYLVPTTLLETENKATFSISPVEWNNAGHYWCNYTNTNGISEKSDFLELVVTGKLRKPMIWAHPSSVITLRSPVTIWCEVPLETLMYVIYKEGSPESWDQKIQIDHNNKAKLTIPSVTQLQAGRYHCYSYTSAGWSERSDTLELVVTGKRTLRNLSIKCHSQDKVALAVSPFKG</sequence>
<dbReference type="CDD" id="cd16843">
    <property type="entry name" value="IgC2_D1_D2_LILR_KIR_like"/>
    <property type="match status" value="1"/>
</dbReference>
<evidence type="ECO:0000256" key="6">
    <source>
        <dbReference type="ARBA" id="ARBA00022989"/>
    </source>
</evidence>
<evidence type="ECO:0000256" key="4">
    <source>
        <dbReference type="ARBA" id="ARBA00022729"/>
    </source>
</evidence>
<reference evidence="12 13" key="1">
    <citation type="submission" date="2016-06" db="EMBL/GenBank/DDBJ databases">
        <title>The Draft Genome Sequence and Annotation of the Desert Woodrat Neotoma lepida.</title>
        <authorList>
            <person name="Campbell M."/>
            <person name="Oakeson K.F."/>
            <person name="Yandell M."/>
            <person name="Halpert J.R."/>
            <person name="Dearing D."/>
        </authorList>
    </citation>
    <scope>NUCLEOTIDE SEQUENCE [LARGE SCALE GENOMIC DNA]</scope>
    <source>
        <strain evidence="12">417</strain>
        <tissue evidence="12">Liver</tissue>
    </source>
</reference>
<dbReference type="InterPro" id="IPR003599">
    <property type="entry name" value="Ig_sub"/>
</dbReference>
<keyword evidence="6" id="KW-1133">Transmembrane helix</keyword>
<evidence type="ECO:0000256" key="2">
    <source>
        <dbReference type="ARBA" id="ARBA00022475"/>
    </source>
</evidence>
<dbReference type="EMBL" id="LZPO01017767">
    <property type="protein sequence ID" value="OBS79868.1"/>
    <property type="molecule type" value="Genomic_DNA"/>
</dbReference>
<evidence type="ECO:0000256" key="1">
    <source>
        <dbReference type="ARBA" id="ARBA00004162"/>
    </source>
</evidence>
<dbReference type="SMART" id="SM00409">
    <property type="entry name" value="IG"/>
    <property type="match status" value="2"/>
</dbReference>
<evidence type="ECO:0000313" key="13">
    <source>
        <dbReference type="Proteomes" id="UP000092124"/>
    </source>
</evidence>
<evidence type="ECO:0000256" key="7">
    <source>
        <dbReference type="ARBA" id="ARBA00023136"/>
    </source>
</evidence>
<dbReference type="SMART" id="SM00408">
    <property type="entry name" value="IGc2"/>
    <property type="match status" value="1"/>
</dbReference>
<dbReference type="PANTHER" id="PTHR11738">
    <property type="entry name" value="MHC CLASS I NK CELL RECEPTOR"/>
    <property type="match status" value="1"/>
</dbReference>
<evidence type="ECO:0000313" key="12">
    <source>
        <dbReference type="EMBL" id="OBS79868.1"/>
    </source>
</evidence>
<dbReference type="FunFam" id="2.60.40.10:FF:000049">
    <property type="entry name" value="Leukocyte immunoglobulin-like receptor subfamily B member 1"/>
    <property type="match status" value="2"/>
</dbReference>
<evidence type="ECO:0000256" key="10">
    <source>
        <dbReference type="ARBA" id="ARBA00023319"/>
    </source>
</evidence>
<dbReference type="Gene3D" id="2.60.40.10">
    <property type="entry name" value="Immunoglobulins"/>
    <property type="match status" value="2"/>
</dbReference>
<dbReference type="InterPro" id="IPR036179">
    <property type="entry name" value="Ig-like_dom_sf"/>
</dbReference>
<keyword evidence="3" id="KW-0812">Transmembrane</keyword>
<dbReference type="PANTHER" id="PTHR11738:SF179">
    <property type="entry name" value="LEUKOCYTE IMMUNOGLOBULIN-LIKE RECEPTOR SUBFAMILY A MEMBER 5"/>
    <property type="match status" value="1"/>
</dbReference>
<dbReference type="SUPFAM" id="SSF48726">
    <property type="entry name" value="Immunoglobulin"/>
    <property type="match status" value="2"/>
</dbReference>
<keyword evidence="9" id="KW-0325">Glycoprotein</keyword>
<dbReference type="GO" id="GO:0005886">
    <property type="term" value="C:plasma membrane"/>
    <property type="evidence" value="ECO:0007669"/>
    <property type="project" value="UniProtKB-SubCell"/>
</dbReference>
<comment type="subcellular location">
    <subcellularLocation>
        <location evidence="1">Cell membrane</location>
        <topology evidence="1">Single-pass membrane protein</topology>
    </subcellularLocation>
</comment>
<protein>
    <recommendedName>
        <fullName evidence="11">Ig-like domain-containing protein</fullName>
    </recommendedName>
</protein>
<keyword evidence="10" id="KW-0393">Immunoglobulin domain</keyword>
<keyword evidence="4" id="KW-0732">Signal</keyword>
<keyword evidence="7" id="KW-0472">Membrane</keyword>
<comment type="caution">
    <text evidence="12">The sequence shown here is derived from an EMBL/GenBank/DDBJ whole genome shotgun (WGS) entry which is preliminary data.</text>
</comment>
<dbReference type="GO" id="GO:0002764">
    <property type="term" value="P:immune response-regulating signaling pathway"/>
    <property type="evidence" value="ECO:0007669"/>
    <property type="project" value="TreeGrafter"/>
</dbReference>
<evidence type="ECO:0000256" key="9">
    <source>
        <dbReference type="ARBA" id="ARBA00023180"/>
    </source>
</evidence>
<dbReference type="STRING" id="56216.A0A1A6HN58"/>
<dbReference type="PROSITE" id="PS50835">
    <property type="entry name" value="IG_LIKE"/>
    <property type="match status" value="1"/>
</dbReference>
<evidence type="ECO:0000256" key="8">
    <source>
        <dbReference type="ARBA" id="ARBA00023157"/>
    </source>
</evidence>
<dbReference type="InterPro" id="IPR050412">
    <property type="entry name" value="Ig-like_Receptors_ImmuneReg"/>
</dbReference>
<keyword evidence="2" id="KW-1003">Cell membrane</keyword>
<keyword evidence="5" id="KW-0677">Repeat</keyword>
<dbReference type="AlphaFoldDB" id="A0A1A6HN58"/>
<gene>
    <name evidence="12" type="ORF">A6R68_21930</name>
</gene>
<dbReference type="OrthoDB" id="9427497at2759"/>
<organism evidence="12 13">
    <name type="scientific">Neotoma lepida</name>
    <name type="common">Desert woodrat</name>
    <dbReference type="NCBI Taxonomy" id="56216"/>
    <lineage>
        <taxon>Eukaryota</taxon>
        <taxon>Metazoa</taxon>
        <taxon>Chordata</taxon>
        <taxon>Craniata</taxon>
        <taxon>Vertebrata</taxon>
        <taxon>Euteleostomi</taxon>
        <taxon>Mammalia</taxon>
        <taxon>Eutheria</taxon>
        <taxon>Euarchontoglires</taxon>
        <taxon>Glires</taxon>
        <taxon>Rodentia</taxon>
        <taxon>Myomorpha</taxon>
        <taxon>Muroidea</taxon>
        <taxon>Cricetidae</taxon>
        <taxon>Neotominae</taxon>
        <taxon>Neotoma</taxon>
    </lineage>
</organism>
<accession>A0A1A6HN58</accession>
<dbReference type="InterPro" id="IPR013783">
    <property type="entry name" value="Ig-like_fold"/>
</dbReference>
<evidence type="ECO:0000256" key="5">
    <source>
        <dbReference type="ARBA" id="ARBA00022737"/>
    </source>
</evidence>
<feature type="domain" description="Ig-like" evidence="11">
    <location>
        <begin position="46"/>
        <end position="131"/>
    </location>
</feature>
<keyword evidence="8" id="KW-1015">Disulfide bond</keyword>
<proteinExistence type="predicted"/>
<dbReference type="Proteomes" id="UP000092124">
    <property type="component" value="Unassembled WGS sequence"/>
</dbReference>
<dbReference type="Pfam" id="PF13895">
    <property type="entry name" value="Ig_2"/>
    <property type="match status" value="2"/>
</dbReference>
<dbReference type="InterPro" id="IPR007110">
    <property type="entry name" value="Ig-like_dom"/>
</dbReference>
<keyword evidence="13" id="KW-1185">Reference proteome</keyword>
<evidence type="ECO:0000256" key="3">
    <source>
        <dbReference type="ARBA" id="ARBA00022692"/>
    </source>
</evidence>
<evidence type="ECO:0000259" key="11">
    <source>
        <dbReference type="PROSITE" id="PS50835"/>
    </source>
</evidence>
<dbReference type="InterPro" id="IPR003598">
    <property type="entry name" value="Ig_sub2"/>
</dbReference>
<name>A0A1A6HN58_NEOLE</name>